<organism evidence="1 2">
    <name type="scientific">Frankliniella fusca</name>
    <dbReference type="NCBI Taxonomy" id="407009"/>
    <lineage>
        <taxon>Eukaryota</taxon>
        <taxon>Metazoa</taxon>
        <taxon>Ecdysozoa</taxon>
        <taxon>Arthropoda</taxon>
        <taxon>Hexapoda</taxon>
        <taxon>Insecta</taxon>
        <taxon>Pterygota</taxon>
        <taxon>Neoptera</taxon>
        <taxon>Paraneoptera</taxon>
        <taxon>Thysanoptera</taxon>
        <taxon>Terebrantia</taxon>
        <taxon>Thripoidea</taxon>
        <taxon>Thripidae</taxon>
        <taxon>Frankliniella</taxon>
    </lineage>
</organism>
<gene>
    <name evidence="1" type="ORF">KUF71_021083</name>
</gene>
<dbReference type="EMBL" id="JAHWGI010000256">
    <property type="protein sequence ID" value="KAK3911302.1"/>
    <property type="molecule type" value="Genomic_DNA"/>
</dbReference>
<sequence>MPPQTAKLPAITGDRCCIADKLPAKRLEIPLGALRKPRKLWKTPPPMAPIANAPPISSIIRHGHGSRVYSSICKEWIDLQKLGLKDRKTKHRRLCDKLKAKTCSWKIAVHVMPSSN</sequence>
<name>A0AAE1LAS3_9NEOP</name>
<proteinExistence type="predicted"/>
<dbReference type="AlphaFoldDB" id="A0AAE1LAS3"/>
<reference evidence="1" key="2">
    <citation type="journal article" date="2023" name="BMC Genomics">
        <title>Pest status, molecular evolution, and epigenetic factors derived from the genome assembly of Frankliniella fusca, a thysanopteran phytovirus vector.</title>
        <authorList>
            <person name="Catto M.A."/>
            <person name="Labadie P.E."/>
            <person name="Jacobson A.L."/>
            <person name="Kennedy G.G."/>
            <person name="Srinivasan R."/>
            <person name="Hunt B.G."/>
        </authorList>
    </citation>
    <scope>NUCLEOTIDE SEQUENCE</scope>
    <source>
        <strain evidence="1">PL_HMW_Pooled</strain>
    </source>
</reference>
<comment type="caution">
    <text evidence="1">The sequence shown here is derived from an EMBL/GenBank/DDBJ whole genome shotgun (WGS) entry which is preliminary data.</text>
</comment>
<accession>A0AAE1LAS3</accession>
<protein>
    <submittedName>
        <fullName evidence="1">Rho guanine nucleotide exchange factor 8</fullName>
    </submittedName>
</protein>
<evidence type="ECO:0000313" key="2">
    <source>
        <dbReference type="Proteomes" id="UP001219518"/>
    </source>
</evidence>
<dbReference type="Proteomes" id="UP001219518">
    <property type="component" value="Unassembled WGS sequence"/>
</dbReference>
<reference evidence="1" key="1">
    <citation type="submission" date="2021-07" db="EMBL/GenBank/DDBJ databases">
        <authorList>
            <person name="Catto M.A."/>
            <person name="Jacobson A."/>
            <person name="Kennedy G."/>
            <person name="Labadie P."/>
            <person name="Hunt B.G."/>
            <person name="Srinivasan R."/>
        </authorList>
    </citation>
    <scope>NUCLEOTIDE SEQUENCE</scope>
    <source>
        <strain evidence="1">PL_HMW_Pooled</strain>
        <tissue evidence="1">Head</tissue>
    </source>
</reference>
<evidence type="ECO:0000313" key="1">
    <source>
        <dbReference type="EMBL" id="KAK3911302.1"/>
    </source>
</evidence>
<keyword evidence="2" id="KW-1185">Reference proteome</keyword>